<evidence type="ECO:0000259" key="5">
    <source>
        <dbReference type="PROSITE" id="PS50893"/>
    </source>
</evidence>
<dbReference type="PROSITE" id="PS50893">
    <property type="entry name" value="ABC_TRANSPORTER_2"/>
    <property type="match status" value="2"/>
</dbReference>
<feature type="domain" description="ABC transporter" evidence="5">
    <location>
        <begin position="12"/>
        <end position="249"/>
    </location>
</feature>
<dbReference type="PANTHER" id="PTHR43790:SF9">
    <property type="entry name" value="GALACTOFURANOSE TRANSPORTER ATP-BINDING PROTEIN YTFR"/>
    <property type="match status" value="1"/>
</dbReference>
<name>A0ABU0XCV5_9MICO</name>
<evidence type="ECO:0000256" key="2">
    <source>
        <dbReference type="ARBA" id="ARBA00022737"/>
    </source>
</evidence>
<evidence type="ECO:0000256" key="4">
    <source>
        <dbReference type="ARBA" id="ARBA00022840"/>
    </source>
</evidence>
<dbReference type="InterPro" id="IPR027417">
    <property type="entry name" value="P-loop_NTPase"/>
</dbReference>
<dbReference type="InterPro" id="IPR017871">
    <property type="entry name" value="ABC_transporter-like_CS"/>
</dbReference>
<dbReference type="InterPro" id="IPR003593">
    <property type="entry name" value="AAA+_ATPase"/>
</dbReference>
<dbReference type="Proteomes" id="UP001230289">
    <property type="component" value="Unassembled WGS sequence"/>
</dbReference>
<sequence length="505" mass="53688">MTVPAELQAVEIGVVGVSKAYPGVRALDNVDLQFRPGEIHSIVGENGAGKSTLVRILSGVEHPTSGSVIVDGTVRRLRTPAAARRAGISLVPQEAQLIRTFSVGRNILLGRQHAWVRRATLTGRERAVVAEALVRVGASGIKPEDPASALSAAGNRLCQIAATLIDPGRLLILDEPTAVLADADAEILLERLESLREAGISILYVSHRLSEVIRLSDRITVLRDGRIVGSFARGEADRARILQLMARRQGTSAPARVEAPVDLAAAVQVLSVSGLSCAGAFEGVDFVAREGEVVGIAGIQGSGHGRLLDTIAGAWSADRGTVSVDGRATSGSLWSALRAGIRLVPEDRRERGIVGAQSISENLSIGYGSPGQRQWFRSRAAETARARHAISEFGVRAASAEVPLETLSGGNQQKVVIARVLASGPRVMLLSEPTQGIDVHAKAEILRTLRSIARERRIAVVLASSEFEELIEYADTIHVMRRGRLRVSMPATDATYVDVLEAAVP</sequence>
<proteinExistence type="predicted"/>
<evidence type="ECO:0000313" key="7">
    <source>
        <dbReference type="Proteomes" id="UP001230289"/>
    </source>
</evidence>
<gene>
    <name evidence="6" type="ORF">RBR11_03350</name>
</gene>
<keyword evidence="7" id="KW-1185">Reference proteome</keyword>
<dbReference type="GO" id="GO:0005524">
    <property type="term" value="F:ATP binding"/>
    <property type="evidence" value="ECO:0007669"/>
    <property type="project" value="UniProtKB-KW"/>
</dbReference>
<dbReference type="SUPFAM" id="SSF52540">
    <property type="entry name" value="P-loop containing nucleoside triphosphate hydrolases"/>
    <property type="match status" value="2"/>
</dbReference>
<dbReference type="Pfam" id="PF00005">
    <property type="entry name" value="ABC_tran"/>
    <property type="match status" value="2"/>
</dbReference>
<dbReference type="SMART" id="SM00382">
    <property type="entry name" value="AAA"/>
    <property type="match status" value="2"/>
</dbReference>
<accession>A0ABU0XCV5</accession>
<dbReference type="CDD" id="cd03215">
    <property type="entry name" value="ABC_Carb_Monos_II"/>
    <property type="match status" value="1"/>
</dbReference>
<dbReference type="PANTHER" id="PTHR43790">
    <property type="entry name" value="CARBOHYDRATE TRANSPORT ATP-BINDING PROTEIN MG119-RELATED"/>
    <property type="match status" value="1"/>
</dbReference>
<protein>
    <submittedName>
        <fullName evidence="6">Sugar ABC transporter ATP-binding protein</fullName>
    </submittedName>
</protein>
<keyword evidence="4 6" id="KW-0067">ATP-binding</keyword>
<comment type="caution">
    <text evidence="6">The sequence shown here is derived from an EMBL/GenBank/DDBJ whole genome shotgun (WGS) entry which is preliminary data.</text>
</comment>
<evidence type="ECO:0000256" key="3">
    <source>
        <dbReference type="ARBA" id="ARBA00022741"/>
    </source>
</evidence>
<keyword evidence="3" id="KW-0547">Nucleotide-binding</keyword>
<feature type="domain" description="ABC transporter" evidence="5">
    <location>
        <begin position="261"/>
        <end position="499"/>
    </location>
</feature>
<keyword evidence="1" id="KW-0813">Transport</keyword>
<dbReference type="CDD" id="cd03216">
    <property type="entry name" value="ABC_Carb_Monos_I"/>
    <property type="match status" value="1"/>
</dbReference>
<dbReference type="InterPro" id="IPR003439">
    <property type="entry name" value="ABC_transporter-like_ATP-bd"/>
</dbReference>
<dbReference type="Gene3D" id="3.40.50.300">
    <property type="entry name" value="P-loop containing nucleotide triphosphate hydrolases"/>
    <property type="match status" value="2"/>
</dbReference>
<evidence type="ECO:0000313" key="6">
    <source>
        <dbReference type="EMBL" id="MDQ4212942.1"/>
    </source>
</evidence>
<dbReference type="EMBL" id="JAVFCB010000002">
    <property type="protein sequence ID" value="MDQ4212942.1"/>
    <property type="molecule type" value="Genomic_DNA"/>
</dbReference>
<dbReference type="PROSITE" id="PS00211">
    <property type="entry name" value="ABC_TRANSPORTER_1"/>
    <property type="match status" value="1"/>
</dbReference>
<dbReference type="RefSeq" id="WP_308487888.1">
    <property type="nucleotide sequence ID" value="NZ_JAVFCB010000002.1"/>
</dbReference>
<dbReference type="InterPro" id="IPR050107">
    <property type="entry name" value="ABC_carbohydrate_import_ATPase"/>
</dbReference>
<reference evidence="6 7" key="1">
    <citation type="submission" date="2023-08" db="EMBL/GenBank/DDBJ databases">
        <title>Microbacterium sp. nov., isolated from a waste landfill.</title>
        <authorList>
            <person name="Wen W."/>
        </authorList>
    </citation>
    <scope>NUCLEOTIDE SEQUENCE [LARGE SCALE GENOMIC DNA]</scope>
    <source>
        <strain evidence="6 7">ASV81</strain>
    </source>
</reference>
<organism evidence="6 7">
    <name type="scientific">Microbacterium capsulatum</name>
    <dbReference type="NCBI Taxonomy" id="3041921"/>
    <lineage>
        <taxon>Bacteria</taxon>
        <taxon>Bacillati</taxon>
        <taxon>Actinomycetota</taxon>
        <taxon>Actinomycetes</taxon>
        <taxon>Micrococcales</taxon>
        <taxon>Microbacteriaceae</taxon>
        <taxon>Microbacterium</taxon>
    </lineage>
</organism>
<evidence type="ECO:0000256" key="1">
    <source>
        <dbReference type="ARBA" id="ARBA00022448"/>
    </source>
</evidence>
<keyword evidence="2" id="KW-0677">Repeat</keyword>